<feature type="transmembrane region" description="Helical" evidence="7">
    <location>
        <begin position="342"/>
        <end position="362"/>
    </location>
</feature>
<dbReference type="SUPFAM" id="SSF103473">
    <property type="entry name" value="MFS general substrate transporter"/>
    <property type="match status" value="1"/>
</dbReference>
<evidence type="ECO:0000313" key="11">
    <source>
        <dbReference type="Proteomes" id="UP000009139"/>
    </source>
</evidence>
<dbReference type="CDD" id="cd06173">
    <property type="entry name" value="MFS_MefA_like"/>
    <property type="match status" value="1"/>
</dbReference>
<dbReference type="PANTHER" id="PTHR43266">
    <property type="entry name" value="MACROLIDE-EFFLUX PROTEIN"/>
    <property type="match status" value="1"/>
</dbReference>
<dbReference type="HOGENOM" id="CLU_034180_16_3_2"/>
<feature type="transmembrane region" description="Helical" evidence="7">
    <location>
        <begin position="12"/>
        <end position="33"/>
    </location>
</feature>
<evidence type="ECO:0000256" key="4">
    <source>
        <dbReference type="ARBA" id="ARBA00022692"/>
    </source>
</evidence>
<dbReference type="PIR" id="D75093">
    <property type="entry name" value="D75093"/>
</dbReference>
<feature type="transmembrane region" description="Helical" evidence="7">
    <location>
        <begin position="163"/>
        <end position="182"/>
    </location>
</feature>
<dbReference type="RefSeq" id="WP_010868255.1">
    <property type="nucleotide sequence ID" value="NC_000868.1"/>
</dbReference>
<evidence type="ECO:0000313" key="10">
    <source>
        <dbReference type="Proteomes" id="UP000000810"/>
    </source>
</evidence>
<evidence type="ECO:0000313" key="8">
    <source>
        <dbReference type="EMBL" id="CAB50049.1"/>
    </source>
</evidence>
<dbReference type="EMBL" id="AJ248286">
    <property type="protein sequence ID" value="CAB50049.1"/>
    <property type="molecule type" value="Genomic_DNA"/>
</dbReference>
<accession>Q9UZK8</accession>
<keyword evidence="3" id="KW-1003">Cell membrane</keyword>
<dbReference type="InterPro" id="IPR036259">
    <property type="entry name" value="MFS_trans_sf"/>
</dbReference>
<dbReference type="InterPro" id="IPR011701">
    <property type="entry name" value="MFS"/>
</dbReference>
<keyword evidence="4 7" id="KW-0812">Transmembrane</keyword>
<reference evidence="8 10" key="4">
    <citation type="journal article" date="2003" name="Mol. Microbiol.">
        <title>An integrated analysis of the genome of the hyperthermophilic archaeon Pyrococcus abyssi.</title>
        <authorList>
            <person name="Cohen G."/>
            <person name="Barbe V."/>
            <person name="Flament D."/>
            <person name="Galperin M."/>
            <person name="Heilig R."/>
            <person name="Ripp R."/>
            <person name="Lecompte O."/>
            <person name="Prieur D."/>
            <person name="Poch O."/>
            <person name="Quellerou J."/>
            <person name="Thierry J.C."/>
            <person name="Van der Oost J."/>
            <person name="Weissenbach J."/>
            <person name="Zivanovic Y."/>
            <person name="Forterre P."/>
        </authorList>
    </citation>
    <scope>NUCLEOTIDE SEQUENCE [LARGE SCALE GENOMIC DNA]</scope>
    <source>
        <strain evidence="10">GE5 / Orsay</strain>
        <strain evidence="8">Orsay</strain>
    </source>
</reference>
<dbReference type="GO" id="GO:0005886">
    <property type="term" value="C:plasma membrane"/>
    <property type="evidence" value="ECO:0007669"/>
    <property type="project" value="UniProtKB-SubCell"/>
</dbReference>
<keyword evidence="10" id="KW-1185">Reference proteome</keyword>
<proteinExistence type="predicted"/>
<dbReference type="PANTHER" id="PTHR43266:SF9">
    <property type="entry name" value="PERMEASE, MAJOR FACILITATOR SUPERFAMILY-RELATED"/>
    <property type="match status" value="1"/>
</dbReference>
<organism evidence="8 10">
    <name type="scientific">Pyrococcus abyssi (strain GE5 / Orsay)</name>
    <dbReference type="NCBI Taxonomy" id="272844"/>
    <lineage>
        <taxon>Archaea</taxon>
        <taxon>Methanobacteriati</taxon>
        <taxon>Methanobacteriota</taxon>
        <taxon>Thermococci</taxon>
        <taxon>Thermococcales</taxon>
        <taxon>Thermococcaceae</taxon>
        <taxon>Pyrococcus</taxon>
    </lineage>
</organism>
<dbReference type="Pfam" id="PF07690">
    <property type="entry name" value="MFS_1"/>
    <property type="match status" value="1"/>
</dbReference>
<evidence type="ECO:0000256" key="5">
    <source>
        <dbReference type="ARBA" id="ARBA00022989"/>
    </source>
</evidence>
<dbReference type="EMBL" id="HE613800">
    <property type="protein sequence ID" value="CCE70553.1"/>
    <property type="molecule type" value="Genomic_DNA"/>
</dbReference>
<feature type="transmembrane region" description="Helical" evidence="7">
    <location>
        <begin position="368"/>
        <end position="390"/>
    </location>
</feature>
<dbReference type="STRING" id="272844.PAB0754"/>
<dbReference type="InterPro" id="IPR004751">
    <property type="entry name" value="Drug_antiport"/>
</dbReference>
<feature type="transmembrane region" description="Helical" evidence="7">
    <location>
        <begin position="303"/>
        <end position="322"/>
    </location>
</feature>
<dbReference type="GO" id="GO:0022857">
    <property type="term" value="F:transmembrane transporter activity"/>
    <property type="evidence" value="ECO:0007669"/>
    <property type="project" value="InterPro"/>
</dbReference>
<protein>
    <submittedName>
        <fullName evidence="8">Glucose-dependent multidrug resistance protein (Multidrug-efflux transporter)</fullName>
    </submittedName>
    <submittedName>
        <fullName evidence="9">Macrolide-efflux determinant related</fullName>
    </submittedName>
</protein>
<evidence type="ECO:0000313" key="9">
    <source>
        <dbReference type="EMBL" id="CCE70553.1"/>
    </source>
</evidence>
<reference evidence="9 11" key="5">
    <citation type="journal article" date="2012" name="Curr. Microbiol.">
        <title>Re-annotation of two hyperthermophilic archaea Pyrococcus abyssi GE5 and Pyrococcus furiosus DSM 3638.</title>
        <authorList>
            <person name="Gao J."/>
            <person name="Wang J."/>
        </authorList>
    </citation>
    <scope>GENOME REANNOTATION</scope>
    <source>
        <strain evidence="9">GE5</strain>
        <strain evidence="11">GE5 / Orsay</strain>
    </source>
</reference>
<keyword evidence="2" id="KW-0813">Transport</keyword>
<dbReference type="PATRIC" id="fig|272844.11.peg.1194"/>
<evidence type="ECO:0000256" key="1">
    <source>
        <dbReference type="ARBA" id="ARBA00004651"/>
    </source>
</evidence>
<evidence type="ECO:0000256" key="3">
    <source>
        <dbReference type="ARBA" id="ARBA00022475"/>
    </source>
</evidence>
<keyword evidence="6 7" id="KW-0472">Membrane</keyword>
<comment type="subcellular location">
    <subcellularLocation>
        <location evidence="1">Cell membrane</location>
        <topology evidence="1">Multi-pass membrane protein</topology>
    </subcellularLocation>
</comment>
<evidence type="ECO:0000256" key="2">
    <source>
        <dbReference type="ARBA" id="ARBA00022448"/>
    </source>
</evidence>
<evidence type="ECO:0000256" key="7">
    <source>
        <dbReference type="SAM" id="Phobius"/>
    </source>
</evidence>
<dbReference type="NCBIfam" id="TIGR00900">
    <property type="entry name" value="2A0121"/>
    <property type="match status" value="1"/>
</dbReference>
<dbReference type="eggNOG" id="arCOG00135">
    <property type="taxonomic scope" value="Archaea"/>
</dbReference>
<sequence>MTKLGRDFWLFAVGRWISIAGWAIQDVAIPLYVLDKTGSGTMMSLFVMAELIPRILVNPIAGVIGDRYNRKYLMVGFDLIRGVLLFFVLFFNLLELEQLLVIQVIMSIFGSFFAAGTSGMFPDLVPKDRLMQANSILQMGTQVINIVSPVIGGAIYGLGGIKAAIFINAISFFGSGLFEISIRYEWKGKGEKFAILREFLDGIKLIKSSKPLLILGSLSIILNALFSPLFAIVFPYIVRVVLRLSSIQFGSVQTALTLGMLLGNLIIASILKNSAGKHFMKAILIQELFILIVPFTPKLSYPRNYLVILTSAFAIGFFNVLVNIPIMTKLQTIVPREYRARFFSTLETLSMGATPLGMIIVGPTIDKLGYFSVSITLTIVGIAISVYYWLRYSRILKL</sequence>
<dbReference type="AlphaFoldDB" id="Q9UZK8"/>
<reference evidence="8" key="2">
    <citation type="journal article" date="2000" name="J. Mol. Biol.">
        <title>Archaeal homologs of eukaryotic methylation guide small nucleolar RNAs: lessons from the Pyrococcus genomes.</title>
        <authorList>
            <person name="Gaspin C."/>
            <person name="Cavaille J."/>
            <person name="Erauso G."/>
        </authorList>
    </citation>
    <scope>NUCLEOTIDE SEQUENCE</scope>
    <source>
        <strain evidence="8">Orsay</strain>
    </source>
</reference>
<feature type="transmembrane region" description="Helical" evidence="7">
    <location>
        <begin position="250"/>
        <end position="271"/>
    </location>
</feature>
<reference evidence="8" key="1">
    <citation type="submission" date="1999-07" db="EMBL/GenBank/DDBJ databases">
        <authorList>
            <person name="Genoscope"/>
        </authorList>
    </citation>
    <scope>NUCLEOTIDE SEQUENCE</scope>
    <source>
        <strain evidence="8">Orsay</strain>
    </source>
</reference>
<evidence type="ECO:0000256" key="6">
    <source>
        <dbReference type="ARBA" id="ARBA00023136"/>
    </source>
</evidence>
<keyword evidence="5 7" id="KW-1133">Transmembrane helix</keyword>
<name>Q9UZK8_PYRAB</name>
<feature type="transmembrane region" description="Helical" evidence="7">
    <location>
        <begin position="72"/>
        <end position="94"/>
    </location>
</feature>
<reference evidence="8" key="3">
    <citation type="journal article" date="2001" name="Genome Res.">
        <title>Genome evolution at the genus level: comparison of three complete genomes of hyperthermophilic archaea.</title>
        <authorList>
            <person name="Lecompte O."/>
            <person name="Ripp R."/>
            <person name="Puzos-Barbe V."/>
            <person name="Duprat S."/>
            <person name="Heilig R."/>
            <person name="Dietrich J."/>
            <person name="Thierry J.C."/>
            <person name="Poch O."/>
        </authorList>
    </citation>
    <scope>NUCLEOTIDE SEQUENCE</scope>
    <source>
        <strain evidence="8">Orsay</strain>
    </source>
</reference>
<dbReference type="OrthoDB" id="117970at2157"/>
<dbReference type="Proteomes" id="UP000000810">
    <property type="component" value="Chromosome"/>
</dbReference>
<dbReference type="Proteomes" id="UP000009139">
    <property type="component" value="Chromosome"/>
</dbReference>
<dbReference type="KEGG" id="pab:PAB0754"/>
<dbReference type="Gene3D" id="1.20.1250.20">
    <property type="entry name" value="MFS general substrate transporter like domains"/>
    <property type="match status" value="1"/>
</dbReference>
<feature type="transmembrane region" description="Helical" evidence="7">
    <location>
        <begin position="136"/>
        <end position="157"/>
    </location>
</feature>
<gene>
    <name evidence="8" type="ordered locus">PAB0754</name>
</gene>
<feature type="transmembrane region" description="Helical" evidence="7">
    <location>
        <begin position="100"/>
        <end position="124"/>
    </location>
</feature>
<feature type="transmembrane region" description="Helical" evidence="7">
    <location>
        <begin position="212"/>
        <end position="238"/>
    </location>
</feature>